<organism evidence="2 3">
    <name type="scientific">Dreissena polymorpha</name>
    <name type="common">Zebra mussel</name>
    <name type="synonym">Mytilus polymorpha</name>
    <dbReference type="NCBI Taxonomy" id="45954"/>
    <lineage>
        <taxon>Eukaryota</taxon>
        <taxon>Metazoa</taxon>
        <taxon>Spiralia</taxon>
        <taxon>Lophotrochozoa</taxon>
        <taxon>Mollusca</taxon>
        <taxon>Bivalvia</taxon>
        <taxon>Autobranchia</taxon>
        <taxon>Heteroconchia</taxon>
        <taxon>Euheterodonta</taxon>
        <taxon>Imparidentia</taxon>
        <taxon>Neoheterodontei</taxon>
        <taxon>Myida</taxon>
        <taxon>Dreissenoidea</taxon>
        <taxon>Dreissenidae</taxon>
        <taxon>Dreissena</taxon>
    </lineage>
</organism>
<comment type="caution">
    <text evidence="2">The sequence shown here is derived from an EMBL/GenBank/DDBJ whole genome shotgun (WGS) entry which is preliminary data.</text>
</comment>
<feature type="compositionally biased region" description="Polar residues" evidence="1">
    <location>
        <begin position="229"/>
        <end position="249"/>
    </location>
</feature>
<name>A0A9D4CPM9_DREPO</name>
<feature type="region of interest" description="Disordered" evidence="1">
    <location>
        <begin position="504"/>
        <end position="591"/>
    </location>
</feature>
<dbReference type="AlphaFoldDB" id="A0A9D4CPM9"/>
<proteinExistence type="predicted"/>
<feature type="region of interest" description="Disordered" evidence="1">
    <location>
        <begin position="229"/>
        <end position="260"/>
    </location>
</feature>
<protein>
    <submittedName>
        <fullName evidence="2">Uncharacterized protein</fullName>
    </submittedName>
</protein>
<feature type="compositionally biased region" description="Polar residues" evidence="1">
    <location>
        <begin position="541"/>
        <end position="564"/>
    </location>
</feature>
<accession>A0A9D4CPM9</accession>
<evidence type="ECO:0000313" key="3">
    <source>
        <dbReference type="Proteomes" id="UP000828390"/>
    </source>
</evidence>
<sequence>MSTKTLLPSAMKAGLKKSKVTFDVDDKQEGESNNTDPLPIVDVKPFVQQVWRREKSFVSTWYRDRPLNIHEQSNRSDTSTTTDVSRFRELDVTSENETDDGIHSPPPKTSQSLPIKLPSTRVLNFYVNTFTDIRTQNEHFKSLVGESGWKKKNRLHPVAPSKNKKQTEHSVSIIPGFITRDDRVKTTLMEISEGENEGRIYPPVQKPGTAESFQRQQMIRVSGEPLRQSRNIPFESTPTPVSRTPNSIHVPSVRHGSPASMLYNTTNQIRENRSRRAKTPLYDHLDRTGTLPSLSIYATGLKKRHKHGEENLSEDYVDYFESYGAGMQRNIGRIENTLDYMSRHGKPTKVERQLSMELEQTLSRYRKSKDYTPFEINPAEIAKYYPGVSPTYNMTHGEILIQEAKRSNMSRKCVRNTFGHFSSAAKGSDKTLPINHTSTNNVRKLRETFNEIEHIDTYDNLPEKMQNGDIYHDERHDMSLSPEAEPGVPFDTPRSQLNSRISLKHSDNTTKPQSRGIPSKTPTSITHTKPEKQGRVKQKEAMSSSQQNANLKISDHVNNQTNKGTVVNNSRLNTSNRSTDNENPTSRSNTGAEHMYVADIPINVAAPLSDAETSLNAERVQKSVDASGRTFLTSDNVIQIDVDTIPQVPVSNA</sequence>
<dbReference type="EMBL" id="JAIWYP010000012">
    <property type="protein sequence ID" value="KAH3727926.1"/>
    <property type="molecule type" value="Genomic_DNA"/>
</dbReference>
<gene>
    <name evidence="2" type="ORF">DPMN_053872</name>
</gene>
<keyword evidence="3" id="KW-1185">Reference proteome</keyword>
<feature type="compositionally biased region" description="Basic and acidic residues" evidence="1">
    <location>
        <begin position="528"/>
        <end position="540"/>
    </location>
</feature>
<feature type="region of interest" description="Disordered" evidence="1">
    <location>
        <begin position="17"/>
        <end position="37"/>
    </location>
</feature>
<feature type="compositionally biased region" description="Basic and acidic residues" evidence="1">
    <location>
        <begin position="20"/>
        <end position="30"/>
    </location>
</feature>
<reference evidence="2" key="1">
    <citation type="journal article" date="2019" name="bioRxiv">
        <title>The Genome of the Zebra Mussel, Dreissena polymorpha: A Resource for Invasive Species Research.</title>
        <authorList>
            <person name="McCartney M.A."/>
            <person name="Auch B."/>
            <person name="Kono T."/>
            <person name="Mallez S."/>
            <person name="Zhang Y."/>
            <person name="Obille A."/>
            <person name="Becker A."/>
            <person name="Abrahante J.E."/>
            <person name="Garbe J."/>
            <person name="Badalamenti J.P."/>
            <person name="Herman A."/>
            <person name="Mangelson H."/>
            <person name="Liachko I."/>
            <person name="Sullivan S."/>
            <person name="Sone E.D."/>
            <person name="Koren S."/>
            <person name="Silverstein K.A.T."/>
            <person name="Beckman K.B."/>
            <person name="Gohl D.M."/>
        </authorList>
    </citation>
    <scope>NUCLEOTIDE SEQUENCE</scope>
    <source>
        <strain evidence="2">Duluth1</strain>
        <tissue evidence="2">Whole animal</tissue>
    </source>
</reference>
<feature type="compositionally biased region" description="Polar residues" evidence="1">
    <location>
        <begin position="582"/>
        <end position="591"/>
    </location>
</feature>
<feature type="region of interest" description="Disordered" evidence="1">
    <location>
        <begin position="71"/>
        <end position="114"/>
    </location>
</feature>
<evidence type="ECO:0000256" key="1">
    <source>
        <dbReference type="SAM" id="MobiDB-lite"/>
    </source>
</evidence>
<evidence type="ECO:0000313" key="2">
    <source>
        <dbReference type="EMBL" id="KAH3727926.1"/>
    </source>
</evidence>
<feature type="compositionally biased region" description="Low complexity" evidence="1">
    <location>
        <begin position="565"/>
        <end position="578"/>
    </location>
</feature>
<reference evidence="2" key="2">
    <citation type="submission" date="2020-11" db="EMBL/GenBank/DDBJ databases">
        <authorList>
            <person name="McCartney M.A."/>
            <person name="Auch B."/>
            <person name="Kono T."/>
            <person name="Mallez S."/>
            <person name="Becker A."/>
            <person name="Gohl D.M."/>
            <person name="Silverstein K.A.T."/>
            <person name="Koren S."/>
            <person name="Bechman K.B."/>
            <person name="Herman A."/>
            <person name="Abrahante J.E."/>
            <person name="Garbe J."/>
        </authorList>
    </citation>
    <scope>NUCLEOTIDE SEQUENCE</scope>
    <source>
        <strain evidence="2">Duluth1</strain>
        <tissue evidence="2">Whole animal</tissue>
    </source>
</reference>
<dbReference type="Proteomes" id="UP000828390">
    <property type="component" value="Unassembled WGS sequence"/>
</dbReference>